<dbReference type="Pfam" id="PF13302">
    <property type="entry name" value="Acetyltransf_3"/>
    <property type="match status" value="1"/>
</dbReference>
<reference evidence="2" key="1">
    <citation type="submission" date="2020-02" db="EMBL/GenBank/DDBJ databases">
        <authorList>
            <person name="Meier V. D."/>
        </authorList>
    </citation>
    <scope>NUCLEOTIDE SEQUENCE</scope>
    <source>
        <strain evidence="2">AVDCRST_MAG01</strain>
    </source>
</reference>
<dbReference type="EMBL" id="CADCUW010000075">
    <property type="protein sequence ID" value="CAA9390409.1"/>
    <property type="molecule type" value="Genomic_DNA"/>
</dbReference>
<dbReference type="InterPro" id="IPR000182">
    <property type="entry name" value="GNAT_dom"/>
</dbReference>
<evidence type="ECO:0000313" key="2">
    <source>
        <dbReference type="EMBL" id="CAA9390409.1"/>
    </source>
</evidence>
<protein>
    <recommendedName>
        <fullName evidence="1">N-acetyltransferase domain-containing protein</fullName>
    </recommendedName>
</protein>
<dbReference type="PROSITE" id="PS51186">
    <property type="entry name" value="GNAT"/>
    <property type="match status" value="1"/>
</dbReference>
<dbReference type="SUPFAM" id="SSF55729">
    <property type="entry name" value="Acyl-CoA N-acyltransferases (Nat)"/>
    <property type="match status" value="1"/>
</dbReference>
<dbReference type="InterPro" id="IPR016181">
    <property type="entry name" value="Acyl_CoA_acyltransferase"/>
</dbReference>
<sequence length="149" mass="17048">MRQMDDADAREISVWRYEPPYDFYNGDADPADLAELLDPKRRKDVYFSVLDDGDRLVGFFQVENEVKSVDVVPGLRPDLPGRGLGVEFVLAGLAFARERFSPGRFTVSVATFNARAIRIYDRAGFRRGEVYTHETNGGEYEFPRMEREA</sequence>
<dbReference type="Gene3D" id="3.40.630.30">
    <property type="match status" value="1"/>
</dbReference>
<organism evidence="2">
    <name type="scientific">uncultured Rubrobacteraceae bacterium</name>
    <dbReference type="NCBI Taxonomy" id="349277"/>
    <lineage>
        <taxon>Bacteria</taxon>
        <taxon>Bacillati</taxon>
        <taxon>Actinomycetota</taxon>
        <taxon>Rubrobacteria</taxon>
        <taxon>Rubrobacterales</taxon>
        <taxon>Rubrobacteraceae</taxon>
        <taxon>environmental samples</taxon>
    </lineage>
</organism>
<name>A0A6J4NK16_9ACTN</name>
<proteinExistence type="predicted"/>
<accession>A0A6J4NK16</accession>
<dbReference type="AlphaFoldDB" id="A0A6J4NK16"/>
<dbReference type="GO" id="GO:0016747">
    <property type="term" value="F:acyltransferase activity, transferring groups other than amino-acyl groups"/>
    <property type="evidence" value="ECO:0007669"/>
    <property type="project" value="InterPro"/>
</dbReference>
<gene>
    <name evidence="2" type="ORF">AVDCRST_MAG01-01-479</name>
</gene>
<evidence type="ECO:0000259" key="1">
    <source>
        <dbReference type="PROSITE" id="PS51186"/>
    </source>
</evidence>
<feature type="domain" description="N-acetyltransferase" evidence="1">
    <location>
        <begin position="1"/>
        <end position="146"/>
    </location>
</feature>